<dbReference type="PANTHER" id="PTHR43228:SF6">
    <property type="entry name" value="RESPONSE REGULATOR RECEIVER"/>
    <property type="match status" value="1"/>
</dbReference>
<evidence type="ECO:0000256" key="1">
    <source>
        <dbReference type="PROSITE-ProRule" id="PRU00169"/>
    </source>
</evidence>
<dbReference type="EMBL" id="AE000666">
    <property type="protein sequence ID" value="AAB85055.1"/>
    <property type="molecule type" value="Genomic_DNA"/>
</dbReference>
<dbReference type="InterPro" id="IPR011006">
    <property type="entry name" value="CheY-like_superfamily"/>
</dbReference>
<dbReference type="KEGG" id="mth:MTH_549"/>
<evidence type="ECO:0000259" key="2">
    <source>
        <dbReference type="PROSITE" id="PS50110"/>
    </source>
</evidence>
<dbReference type="PaxDb" id="187420-MTH_549"/>
<dbReference type="InterPro" id="IPR001789">
    <property type="entry name" value="Sig_transdc_resp-reg_receiver"/>
</dbReference>
<dbReference type="PIR" id="E69172">
    <property type="entry name" value="E69172"/>
</dbReference>
<evidence type="ECO:0000313" key="4">
    <source>
        <dbReference type="Proteomes" id="UP000005223"/>
    </source>
</evidence>
<keyword evidence="4" id="KW-1185">Reference proteome</keyword>
<dbReference type="Pfam" id="PF00072">
    <property type="entry name" value="Response_reg"/>
    <property type="match status" value="1"/>
</dbReference>
<dbReference type="RefSeq" id="WP_010876188.1">
    <property type="nucleotide sequence ID" value="NC_000916.1"/>
</dbReference>
<dbReference type="EnsemblBacteria" id="AAB85055">
    <property type="protein sequence ID" value="AAB85055"/>
    <property type="gene ID" value="MTH_549"/>
</dbReference>
<proteinExistence type="predicted"/>
<gene>
    <name evidence="3" type="ordered locus">MTH_549</name>
</gene>
<dbReference type="HOGENOM" id="CLU_2857151_0_0_2"/>
<dbReference type="SUPFAM" id="SSF52172">
    <property type="entry name" value="CheY-like"/>
    <property type="match status" value="1"/>
</dbReference>
<reference evidence="3 4" key="1">
    <citation type="journal article" date="1997" name="J. Bacteriol.">
        <title>Complete genome sequence of Methanobacterium thermoautotrophicum deltaH: functional analysis and comparative genomics.</title>
        <authorList>
            <person name="Smith D.R."/>
            <person name="Doucette-Stamm L.A."/>
            <person name="Deloughery C."/>
            <person name="Lee H.-M."/>
            <person name="Dubois J."/>
            <person name="Aldredge T."/>
            <person name="Bashirzadeh R."/>
            <person name="Blakely D."/>
            <person name="Cook R."/>
            <person name="Gilbert K."/>
            <person name="Harrison D."/>
            <person name="Hoang L."/>
            <person name="Keagle P."/>
            <person name="Lumm W."/>
            <person name="Pothier B."/>
            <person name="Qiu D."/>
            <person name="Spadafora R."/>
            <person name="Vicare R."/>
            <person name="Wang Y."/>
            <person name="Wierzbowski J."/>
            <person name="Gibson R."/>
            <person name="Jiwani N."/>
            <person name="Caruso A."/>
            <person name="Bush D."/>
            <person name="Safer H."/>
            <person name="Patwell D."/>
            <person name="Prabhakar S."/>
            <person name="McDougall S."/>
            <person name="Shimer G."/>
            <person name="Goyal A."/>
            <person name="Pietrovski S."/>
            <person name="Church G.M."/>
            <person name="Daniels C.J."/>
            <person name="Mao J.-i."/>
            <person name="Rice P."/>
            <person name="Nolling J."/>
            <person name="Reeve J.N."/>
        </authorList>
    </citation>
    <scope>NUCLEOTIDE SEQUENCE [LARGE SCALE GENOMIC DNA]</scope>
    <source>
        <strain evidence="4">ATCC 29096 / DSM 1053 / JCM 10044 / NBRC 100330 / Delta H</strain>
    </source>
</reference>
<dbReference type="GO" id="GO:0000160">
    <property type="term" value="P:phosphorelay signal transduction system"/>
    <property type="evidence" value="ECO:0007669"/>
    <property type="project" value="InterPro"/>
</dbReference>
<dbReference type="GeneID" id="82297010"/>
<feature type="domain" description="Response regulatory" evidence="2">
    <location>
        <begin position="3"/>
        <end position="64"/>
    </location>
</feature>
<dbReference type="Proteomes" id="UP000005223">
    <property type="component" value="Chromosome"/>
</dbReference>
<name>O26649_METTH</name>
<sequence length="64" mass="6947">MTSILIVEDEALIAADLRTRLERMGYEVVGAAGDGREALKLIAEKRPDLVLMDDGTGCFSHSIL</sequence>
<feature type="modified residue" description="4-aspartylphosphate" evidence="1">
    <location>
        <position position="53"/>
    </location>
</feature>
<evidence type="ECO:0000313" key="3">
    <source>
        <dbReference type="EMBL" id="AAB85055.1"/>
    </source>
</evidence>
<dbReference type="InParanoid" id="O26649"/>
<dbReference type="PROSITE" id="PS50110">
    <property type="entry name" value="RESPONSE_REGULATORY"/>
    <property type="match status" value="1"/>
</dbReference>
<keyword evidence="1" id="KW-0597">Phosphoprotein</keyword>
<accession>O26649</accession>
<dbReference type="STRING" id="187420.MTH_549"/>
<organism evidence="3 4">
    <name type="scientific">Methanothermobacter thermautotrophicus (strain ATCC 29096 / DSM 1053 / JCM 10044 / NBRC 100330 / Delta H)</name>
    <name type="common">Methanobacterium thermoautotrophicum</name>
    <dbReference type="NCBI Taxonomy" id="187420"/>
    <lineage>
        <taxon>Archaea</taxon>
        <taxon>Methanobacteriati</taxon>
        <taxon>Methanobacteriota</taxon>
        <taxon>Methanomada group</taxon>
        <taxon>Methanobacteria</taxon>
        <taxon>Methanobacteriales</taxon>
        <taxon>Methanobacteriaceae</taxon>
        <taxon>Methanothermobacter</taxon>
    </lineage>
</organism>
<dbReference type="Gene3D" id="3.40.50.2300">
    <property type="match status" value="1"/>
</dbReference>
<dbReference type="PANTHER" id="PTHR43228">
    <property type="entry name" value="TWO-COMPONENT RESPONSE REGULATOR"/>
    <property type="match status" value="1"/>
</dbReference>
<dbReference type="AlphaFoldDB" id="O26649"/>
<protein>
    <submittedName>
        <fullName evidence="3">Sensory transduction regulatory protein</fullName>
    </submittedName>
</protein>
<dbReference type="InterPro" id="IPR052048">
    <property type="entry name" value="ST_Response_Regulator"/>
</dbReference>